<sequence>MRNQLVAVTLTLLLALEAGAQNYKSLDVGCCISIETDHYPRNTWTLYDSAKDHWAYLDNKKQSDKSHQWKVKAKQGNIFQFESVAFPGRCLCERTNLIVMYGGTCECRSAEPVQLWQLDGIERSQRVAFKRPNHSYYLYPCKNGLCLIIDPHKFDWIVKPC</sequence>
<dbReference type="EMBL" id="EZ419839">
    <property type="protein sequence ID" value="ACZ28194.1"/>
    <property type="molecule type" value="mRNA"/>
</dbReference>
<protein>
    <submittedName>
        <fullName evidence="2">Hypothetical secreted protein</fullName>
    </submittedName>
</protein>
<dbReference type="AlphaFoldDB" id="D1FPT9"/>
<name>D1FPT9_SIMNI</name>
<proteinExistence type="evidence at transcript level"/>
<feature type="chain" id="PRO_5003022383" evidence="1">
    <location>
        <begin position="21"/>
        <end position="161"/>
    </location>
</feature>
<accession>D1FPT9</accession>
<organism evidence="2">
    <name type="scientific">Simulium nigrimanum</name>
    <name type="common">Black fly</name>
    <dbReference type="NCBI Taxonomy" id="683695"/>
    <lineage>
        <taxon>Eukaryota</taxon>
        <taxon>Metazoa</taxon>
        <taxon>Ecdysozoa</taxon>
        <taxon>Arthropoda</taxon>
        <taxon>Hexapoda</taxon>
        <taxon>Insecta</taxon>
        <taxon>Pterygota</taxon>
        <taxon>Neoptera</taxon>
        <taxon>Endopterygota</taxon>
        <taxon>Diptera</taxon>
        <taxon>Nematocera</taxon>
        <taxon>Chironomoidea</taxon>
        <taxon>Simuliidae</taxon>
        <taxon>Simulium</taxon>
    </lineage>
</organism>
<keyword evidence="1" id="KW-0732">Signal</keyword>
<reference evidence="2" key="1">
    <citation type="submission" date="2009-10" db="EMBL/GenBank/DDBJ databases">
        <title>An Insight into the Sialotranscriptome of Simulium nigrimanum, a Black Fly Associated with Fogo Selvagem in South America.</title>
        <authorList>
            <person name="Ribeiro J.M.C."/>
            <person name="Valenzuela J.G."/>
            <person name="Pham V.M."/>
            <person name="Kleeman L."/>
            <person name="Barbian K.D."/>
            <person name="Favreau A.J."/>
            <person name="Eaton D.P."/>
            <person name="Aoki V."/>
            <person name="Hans-Filho G."/>
            <person name="Rivitti E.A."/>
            <person name="Diaz L.A."/>
        </authorList>
    </citation>
    <scope>NUCLEOTIDE SEQUENCE</scope>
    <source>
        <tissue evidence="2">Salivary glands</tissue>
    </source>
</reference>
<feature type="signal peptide" evidence="1">
    <location>
        <begin position="1"/>
        <end position="20"/>
    </location>
</feature>
<evidence type="ECO:0000313" key="2">
    <source>
        <dbReference type="EMBL" id="ACZ28194.1"/>
    </source>
</evidence>
<evidence type="ECO:0000256" key="1">
    <source>
        <dbReference type="SAM" id="SignalP"/>
    </source>
</evidence>